<proteinExistence type="predicted"/>
<dbReference type="GO" id="GO:0019031">
    <property type="term" value="C:viral envelope"/>
    <property type="evidence" value="ECO:0007669"/>
    <property type="project" value="InterPro"/>
</dbReference>
<evidence type="ECO:0000256" key="7">
    <source>
        <dbReference type="ARBA" id="ARBA00023136"/>
    </source>
</evidence>
<evidence type="ECO:0000256" key="2">
    <source>
        <dbReference type="ARBA" id="ARBA00022692"/>
    </source>
</evidence>
<evidence type="ECO:0000256" key="5">
    <source>
        <dbReference type="ARBA" id="ARBA00022879"/>
    </source>
</evidence>
<keyword evidence="8" id="KW-0325">Glycoprotein</keyword>
<reference evidence="12" key="1">
    <citation type="journal article" date="2022" name="Viruses">
        <title>Characterisation of the RNA Virome of Nine Ochlerotatus Species in Finland.</title>
        <authorList>
            <person name="Truong Nguyen P.T."/>
            <person name="Culverwell C.L."/>
            <person name="Suvanto M.T."/>
            <person name="Korhonen E.M."/>
            <person name="Uusitalo R."/>
            <person name="Vapalahti O."/>
            <person name="Smura T."/>
            <person name="Huhtamo E."/>
        </authorList>
    </citation>
    <scope>NUCLEOTIDE SEQUENCE</scope>
    <source>
        <strain evidence="12">FIN/PK-2018/62</strain>
    </source>
</reference>
<evidence type="ECO:0000259" key="11">
    <source>
        <dbReference type="Pfam" id="PF24833"/>
    </source>
</evidence>
<keyword evidence="5" id="KW-0261">Viral envelope protein</keyword>
<evidence type="ECO:0000256" key="6">
    <source>
        <dbReference type="ARBA" id="ARBA00022989"/>
    </source>
</evidence>
<keyword evidence="7 9" id="KW-0472">Membrane</keyword>
<dbReference type="Gene3D" id="2.30.29.130">
    <property type="match status" value="1"/>
</dbReference>
<dbReference type="EMBL" id="ON955142">
    <property type="protein sequence ID" value="UYL94384.1"/>
    <property type="molecule type" value="Viral_cRNA"/>
</dbReference>
<feature type="transmembrane region" description="Helical" evidence="9">
    <location>
        <begin position="466"/>
        <end position="489"/>
    </location>
</feature>
<evidence type="ECO:0000313" key="12">
    <source>
        <dbReference type="EMBL" id="UYL94384.1"/>
    </source>
</evidence>
<evidence type="ECO:0000256" key="1">
    <source>
        <dbReference type="ARBA" id="ARBA00004563"/>
    </source>
</evidence>
<comment type="subcellular location">
    <subcellularLocation>
        <location evidence="1">Virion membrane</location>
        <topology evidence="1">Single-pass type I membrane protein</topology>
    </subcellularLocation>
</comment>
<keyword evidence="2 9" id="KW-0812">Transmembrane</keyword>
<dbReference type="Pfam" id="PF24833">
    <property type="entry name" value="Rhabdo_glycop_CD"/>
    <property type="match status" value="1"/>
</dbReference>
<dbReference type="InterPro" id="IPR001903">
    <property type="entry name" value="Rhabdo_glycop_FD"/>
</dbReference>
<dbReference type="GO" id="GO:0055036">
    <property type="term" value="C:virion membrane"/>
    <property type="evidence" value="ECO:0007669"/>
    <property type="project" value="UniProtKB-SubCell"/>
</dbReference>
<dbReference type="Pfam" id="PF00974">
    <property type="entry name" value="Rhabdo_glycop_FD"/>
    <property type="match status" value="1"/>
</dbReference>
<accession>A0AAE9P767</accession>
<evidence type="ECO:0000256" key="9">
    <source>
        <dbReference type="SAM" id="Phobius"/>
    </source>
</evidence>
<evidence type="ECO:0000313" key="13">
    <source>
        <dbReference type="Proteomes" id="UP001257301"/>
    </source>
</evidence>
<keyword evidence="13" id="KW-1185">Reference proteome</keyword>
<name>A0AAE9P767_9RHAB</name>
<evidence type="ECO:0000256" key="8">
    <source>
        <dbReference type="ARBA" id="ARBA00023180"/>
    </source>
</evidence>
<dbReference type="Proteomes" id="UP001257301">
    <property type="component" value="Segment"/>
</dbReference>
<sequence>MAQLKLMACFASMLISQSAYCFVPSGIESGLFYGPTSNTISWHPIQPKEIICRQRILPELAPSTTEKIPARKLTYTDSHSVPGYLCSKSRWDVICTENFLGGRTLTHQLHPSLPSETECVEAVKIFRTSHNLDLGFPPEDCGWWSTNTASQTQVHVTESTVEMDPYSLILLDPRFATGSCKIPPCQLSTMDTIWMNRTDLKKSCPKNQLIDVYKFNSSSPEFYSPDLIGSTLSGSCQMMVCGGKGLRLITGEWIGLEARNTREQEWYSNYPKCSDHVSVNDISLTGIISHLNKISLIDEQYRLCVNTKEKILSGEPISRTDLSSIAHSAPTPGPVYRLNNDNLEVGLSDYQTLESVDPVKEGLDLDVIGRTVATQILVKWNYWVDHTTSLREGPNGMISVSGYLVNPMISLDTPGLYRDKLMTDHNLSLQHPIVSSGAVGHALDWVFNPKSTSASLTHVLPRSFHWFSFSFIGTCLLIIICVLLGGYIISKLIQIYQCFTTKKTHSDKLLVGYTPSHMRI</sequence>
<keyword evidence="4" id="KW-0946">Virion</keyword>
<dbReference type="SUPFAM" id="SSF161008">
    <property type="entry name" value="Viral glycoprotein ectodomain-like"/>
    <property type="match status" value="1"/>
</dbReference>
<organism evidence="12 13">
    <name type="scientific">Hattula rhabdovirus</name>
    <dbReference type="NCBI Taxonomy" id="2980578"/>
    <lineage>
        <taxon>Viruses</taxon>
        <taxon>Riboviria</taxon>
        <taxon>Orthornavirae</taxon>
        <taxon>Negarnaviricota</taxon>
        <taxon>Haploviricotina</taxon>
        <taxon>Monjiviricetes</taxon>
        <taxon>Mononegavirales</taxon>
        <taxon>Rhabdoviridae</taxon>
        <taxon>Alpharhabdovirinae</taxon>
        <taxon>Merhavirus</taxon>
        <taxon>Merhavirus hattula</taxon>
    </lineage>
</organism>
<feature type="domain" description="Spike glycoprotein fusion" evidence="10">
    <location>
        <begin position="81"/>
        <end position="180"/>
    </location>
</feature>
<protein>
    <submittedName>
        <fullName evidence="12">Glycoprotein</fullName>
    </submittedName>
</protein>
<evidence type="ECO:0000259" key="10">
    <source>
        <dbReference type="Pfam" id="PF00974"/>
    </source>
</evidence>
<evidence type="ECO:0000256" key="4">
    <source>
        <dbReference type="ARBA" id="ARBA00022844"/>
    </source>
</evidence>
<keyword evidence="3" id="KW-0732">Signal</keyword>
<dbReference type="InterPro" id="IPR055447">
    <property type="entry name" value="Rhabdo_glycop_CD"/>
</dbReference>
<feature type="domain" description="Spike glycoprotein G central" evidence="11">
    <location>
        <begin position="273"/>
        <end position="396"/>
    </location>
</feature>
<evidence type="ECO:0000256" key="3">
    <source>
        <dbReference type="ARBA" id="ARBA00022729"/>
    </source>
</evidence>
<keyword evidence="6 9" id="KW-1133">Transmembrane helix</keyword>